<dbReference type="InterPro" id="IPR005950">
    <property type="entry name" value="ModA"/>
</dbReference>
<accession>A0A1A8XIU3</accession>
<dbReference type="Proteomes" id="UP000199600">
    <property type="component" value="Unassembled WGS sequence"/>
</dbReference>
<keyword evidence="4" id="KW-0500">Molybdenum</keyword>
<gene>
    <name evidence="6" type="primary">modA</name>
    <name evidence="6" type="ORF">PROAA_1320007</name>
</gene>
<keyword evidence="2 4" id="KW-0479">Metal-binding</keyword>
<keyword evidence="3 5" id="KW-0732">Signal</keyword>
<reference evidence="6 7" key="1">
    <citation type="submission" date="2016-06" db="EMBL/GenBank/DDBJ databases">
        <authorList>
            <person name="Kjaerup R.B."/>
            <person name="Dalgaard T.S."/>
            <person name="Juul-Madsen H.R."/>
        </authorList>
    </citation>
    <scope>NUCLEOTIDE SEQUENCE [LARGE SCALE GENOMIC DNA]</scope>
    <source>
        <strain evidence="6">2</strain>
    </source>
</reference>
<protein>
    <submittedName>
        <fullName evidence="6">Molybdate-binding periplasmic protein</fullName>
    </submittedName>
</protein>
<dbReference type="GO" id="GO:0030973">
    <property type="term" value="F:molybdate ion binding"/>
    <property type="evidence" value="ECO:0007669"/>
    <property type="project" value="InterPro"/>
</dbReference>
<dbReference type="CDD" id="cd13539">
    <property type="entry name" value="PBP2_AvModA"/>
    <property type="match status" value="1"/>
</dbReference>
<sequence>MNMTMIRPARRRMLPCVLFLLALLCTSPLRADVVQVAVAANFTAPMQKIAAEFERDTGHRASLSIGSTGKFFAQVANGAPFDVFLAADVETPARLEQDSYAVSGSRFTYAFGRLALWSAKKDKVDSQGEVLKKGEFRHLALPNPKFSPYGAAAIGIMQQLGVEATLQAKFVLAENVSQVYQFAASGNAEVAFIALSQIWKDGKLATKGSAWVIPPEMHAALRQDAVLLNHGRNNPAASALLGYMKGDKARSIIKSYGYDL</sequence>
<organism evidence="6 7">
    <name type="scientific">Candidatus Propionivibrio aalborgensis</name>
    <dbReference type="NCBI Taxonomy" id="1860101"/>
    <lineage>
        <taxon>Bacteria</taxon>
        <taxon>Pseudomonadati</taxon>
        <taxon>Pseudomonadota</taxon>
        <taxon>Betaproteobacteria</taxon>
        <taxon>Rhodocyclales</taxon>
        <taxon>Rhodocyclaceae</taxon>
        <taxon>Propionivibrio</taxon>
    </lineage>
</organism>
<evidence type="ECO:0000256" key="4">
    <source>
        <dbReference type="PIRSR" id="PIRSR004846-1"/>
    </source>
</evidence>
<dbReference type="Pfam" id="PF13531">
    <property type="entry name" value="SBP_bac_11"/>
    <property type="match status" value="1"/>
</dbReference>
<name>A0A1A8XIU3_9RHOO</name>
<keyword evidence="7" id="KW-1185">Reference proteome</keyword>
<dbReference type="InterPro" id="IPR044084">
    <property type="entry name" value="AvModA-like_subst-bd"/>
</dbReference>
<feature type="binding site" evidence="4">
    <location>
        <position position="176"/>
    </location>
    <ligand>
        <name>molybdate</name>
        <dbReference type="ChEBI" id="CHEBI:36264"/>
    </ligand>
</feature>
<evidence type="ECO:0000256" key="1">
    <source>
        <dbReference type="ARBA" id="ARBA00009175"/>
    </source>
</evidence>
<dbReference type="PANTHER" id="PTHR30632:SF14">
    <property type="entry name" value="TUNGSTATE_MOLYBDATE_CHROMATE-BINDING PROTEIN MODA"/>
    <property type="match status" value="1"/>
</dbReference>
<dbReference type="SUPFAM" id="SSF53850">
    <property type="entry name" value="Periplasmic binding protein-like II"/>
    <property type="match status" value="1"/>
</dbReference>
<dbReference type="EMBL" id="FLQY01000038">
    <property type="protein sequence ID" value="SBT04611.1"/>
    <property type="molecule type" value="Genomic_DNA"/>
</dbReference>
<dbReference type="NCBIfam" id="TIGR01256">
    <property type="entry name" value="modA"/>
    <property type="match status" value="1"/>
</dbReference>
<dbReference type="PANTHER" id="PTHR30632">
    <property type="entry name" value="MOLYBDATE-BINDING PERIPLASMIC PROTEIN"/>
    <property type="match status" value="1"/>
</dbReference>
<comment type="similarity">
    <text evidence="1">Belongs to the bacterial solute-binding protein ModA family.</text>
</comment>
<feature type="binding site" evidence="4">
    <location>
        <position position="68"/>
    </location>
    <ligand>
        <name>molybdate</name>
        <dbReference type="ChEBI" id="CHEBI:36264"/>
    </ligand>
</feature>
<dbReference type="GO" id="GO:0015689">
    <property type="term" value="P:molybdate ion transport"/>
    <property type="evidence" value="ECO:0007669"/>
    <property type="project" value="InterPro"/>
</dbReference>
<evidence type="ECO:0000313" key="6">
    <source>
        <dbReference type="EMBL" id="SBT04611.1"/>
    </source>
</evidence>
<proteinExistence type="inferred from homology"/>
<dbReference type="Gene3D" id="3.40.190.10">
    <property type="entry name" value="Periplasmic binding protein-like II"/>
    <property type="match status" value="2"/>
</dbReference>
<evidence type="ECO:0000256" key="3">
    <source>
        <dbReference type="ARBA" id="ARBA00022729"/>
    </source>
</evidence>
<dbReference type="PIRSF" id="PIRSF004846">
    <property type="entry name" value="ModA"/>
    <property type="match status" value="1"/>
</dbReference>
<dbReference type="InterPro" id="IPR050682">
    <property type="entry name" value="ModA/WtpA"/>
</dbReference>
<evidence type="ECO:0000256" key="5">
    <source>
        <dbReference type="SAM" id="SignalP"/>
    </source>
</evidence>
<evidence type="ECO:0000256" key="2">
    <source>
        <dbReference type="ARBA" id="ARBA00022723"/>
    </source>
</evidence>
<feature type="signal peptide" evidence="5">
    <location>
        <begin position="1"/>
        <end position="31"/>
    </location>
</feature>
<evidence type="ECO:0000313" key="7">
    <source>
        <dbReference type="Proteomes" id="UP000199600"/>
    </source>
</evidence>
<dbReference type="AlphaFoldDB" id="A0A1A8XIU3"/>
<feature type="chain" id="PRO_5008381514" evidence="5">
    <location>
        <begin position="32"/>
        <end position="260"/>
    </location>
</feature>
<dbReference type="GO" id="GO:0046872">
    <property type="term" value="F:metal ion binding"/>
    <property type="evidence" value="ECO:0007669"/>
    <property type="project" value="UniProtKB-KW"/>
</dbReference>